<sequence length="63" mass="6973">MIGSKAKVVSKIDLEGIVEVKGELWKAQSTGERIDVGEEVTVVGQKRLKLIVYRDSGKSRETK</sequence>
<proteinExistence type="predicted"/>
<dbReference type="EMBL" id="BARV01037052">
    <property type="protein sequence ID" value="GAI58590.1"/>
    <property type="molecule type" value="Genomic_DNA"/>
</dbReference>
<dbReference type="AlphaFoldDB" id="X1R624"/>
<evidence type="ECO:0000259" key="1">
    <source>
        <dbReference type="Pfam" id="PF01957"/>
    </source>
</evidence>
<accession>X1R624</accession>
<name>X1R624_9ZZZZ</name>
<comment type="caution">
    <text evidence="2">The sequence shown here is derived from an EMBL/GenBank/DDBJ whole genome shotgun (WGS) entry which is preliminary data.</text>
</comment>
<protein>
    <recommendedName>
        <fullName evidence="1">NfeD-like C-terminal domain-containing protein</fullName>
    </recommendedName>
</protein>
<dbReference type="Gene3D" id="2.40.50.140">
    <property type="entry name" value="Nucleic acid-binding proteins"/>
    <property type="match status" value="1"/>
</dbReference>
<organism evidence="2">
    <name type="scientific">marine sediment metagenome</name>
    <dbReference type="NCBI Taxonomy" id="412755"/>
    <lineage>
        <taxon>unclassified sequences</taxon>
        <taxon>metagenomes</taxon>
        <taxon>ecological metagenomes</taxon>
    </lineage>
</organism>
<reference evidence="2" key="1">
    <citation type="journal article" date="2014" name="Front. Microbiol.">
        <title>High frequency of phylogenetically diverse reductive dehalogenase-homologous genes in deep subseafloor sedimentary metagenomes.</title>
        <authorList>
            <person name="Kawai M."/>
            <person name="Futagami T."/>
            <person name="Toyoda A."/>
            <person name="Takaki Y."/>
            <person name="Nishi S."/>
            <person name="Hori S."/>
            <person name="Arai W."/>
            <person name="Tsubouchi T."/>
            <person name="Morono Y."/>
            <person name="Uchiyama I."/>
            <person name="Ito T."/>
            <person name="Fujiyama A."/>
            <person name="Inagaki F."/>
            <person name="Takami H."/>
        </authorList>
    </citation>
    <scope>NUCLEOTIDE SEQUENCE</scope>
    <source>
        <strain evidence="2">Expedition CK06-06</strain>
    </source>
</reference>
<dbReference type="InterPro" id="IPR012340">
    <property type="entry name" value="NA-bd_OB-fold"/>
</dbReference>
<dbReference type="InterPro" id="IPR002810">
    <property type="entry name" value="NfeD-like_C"/>
</dbReference>
<feature type="domain" description="NfeD-like C-terminal" evidence="1">
    <location>
        <begin position="1"/>
        <end position="53"/>
    </location>
</feature>
<dbReference type="SUPFAM" id="SSF141322">
    <property type="entry name" value="NfeD domain-like"/>
    <property type="match status" value="1"/>
</dbReference>
<gene>
    <name evidence="2" type="ORF">S06H3_57405</name>
</gene>
<dbReference type="Pfam" id="PF01957">
    <property type="entry name" value="NfeD"/>
    <property type="match status" value="1"/>
</dbReference>
<evidence type="ECO:0000313" key="2">
    <source>
        <dbReference type="EMBL" id="GAI58590.1"/>
    </source>
</evidence>